<evidence type="ECO:0000313" key="3">
    <source>
        <dbReference type="EMBL" id="KAK7062070.1"/>
    </source>
</evidence>
<reference evidence="3 4" key="1">
    <citation type="journal article" date="2024" name="J Genomics">
        <title>Draft genome sequencing and assembly of Favolaschia claudopus CIRM-BRFM 2984 isolated from oak limbs.</title>
        <authorList>
            <person name="Navarro D."/>
            <person name="Drula E."/>
            <person name="Chaduli D."/>
            <person name="Cazenave R."/>
            <person name="Ahrendt S."/>
            <person name="Wang J."/>
            <person name="Lipzen A."/>
            <person name="Daum C."/>
            <person name="Barry K."/>
            <person name="Grigoriev I.V."/>
            <person name="Favel A."/>
            <person name="Rosso M.N."/>
            <person name="Martin F."/>
        </authorList>
    </citation>
    <scope>NUCLEOTIDE SEQUENCE [LARGE SCALE GENOMIC DNA]</scope>
    <source>
        <strain evidence="3 4">CIRM-BRFM 2984</strain>
    </source>
</reference>
<evidence type="ECO:0000259" key="2">
    <source>
        <dbReference type="Pfam" id="PF20152"/>
    </source>
</evidence>
<comment type="caution">
    <text evidence="3">The sequence shown here is derived from an EMBL/GenBank/DDBJ whole genome shotgun (WGS) entry which is preliminary data.</text>
</comment>
<feature type="transmembrane region" description="Helical" evidence="1">
    <location>
        <begin position="195"/>
        <end position="220"/>
    </location>
</feature>
<dbReference type="InterPro" id="IPR045339">
    <property type="entry name" value="DUF6534"/>
</dbReference>
<keyword evidence="1" id="KW-1133">Transmembrane helix</keyword>
<feature type="transmembrane region" description="Helical" evidence="1">
    <location>
        <begin position="226"/>
        <end position="247"/>
    </location>
</feature>
<evidence type="ECO:0000256" key="1">
    <source>
        <dbReference type="SAM" id="Phobius"/>
    </source>
</evidence>
<organism evidence="3 4">
    <name type="scientific">Favolaschia claudopus</name>
    <dbReference type="NCBI Taxonomy" id="2862362"/>
    <lineage>
        <taxon>Eukaryota</taxon>
        <taxon>Fungi</taxon>
        <taxon>Dikarya</taxon>
        <taxon>Basidiomycota</taxon>
        <taxon>Agaricomycotina</taxon>
        <taxon>Agaricomycetes</taxon>
        <taxon>Agaricomycetidae</taxon>
        <taxon>Agaricales</taxon>
        <taxon>Marasmiineae</taxon>
        <taxon>Mycenaceae</taxon>
        <taxon>Favolaschia</taxon>
    </lineage>
</organism>
<dbReference type="EMBL" id="JAWWNJ010000002">
    <property type="protein sequence ID" value="KAK7062070.1"/>
    <property type="molecule type" value="Genomic_DNA"/>
</dbReference>
<feature type="transmembrane region" description="Helical" evidence="1">
    <location>
        <begin position="6"/>
        <end position="24"/>
    </location>
</feature>
<sequence>MGEFDGILGALCVAYVLAWGLFGIQSMQSFNYFQKFVDDTVWLRSLVAFLWVLDTLQLVFIGHLLYFWVITNYANPTILSFNIWSLNIGVFVTNFIVLIVELYLARKVFILSRRNAYLTGIIILLSLNYFGFEIAVQVRSFQLKRLVLSHDIKWITSVALASASVADMLIALSLSYYLRKSRTGIKTTDSLVNKLILYAMSTGLLTGICVLIDMICFLAMPGNLVHVAFNIVSGKLYTNSLLVSLNFREVIRRSTNTVFLTNIDPGGTALDFRATTEPDLSVDRSLDTSYNAGAVSSKNLNGMKFSETV</sequence>
<evidence type="ECO:0000313" key="4">
    <source>
        <dbReference type="Proteomes" id="UP001362999"/>
    </source>
</evidence>
<dbReference type="PANTHER" id="PTHR40465:SF1">
    <property type="entry name" value="DUF6534 DOMAIN-CONTAINING PROTEIN"/>
    <property type="match status" value="1"/>
</dbReference>
<gene>
    <name evidence="3" type="ORF">R3P38DRAFT_686082</name>
</gene>
<feature type="domain" description="DUF6534" evidence="2">
    <location>
        <begin position="164"/>
        <end position="249"/>
    </location>
</feature>
<protein>
    <recommendedName>
        <fullName evidence="2">DUF6534 domain-containing protein</fullName>
    </recommendedName>
</protein>
<accession>A0AAW0ECR2</accession>
<feature type="transmembrane region" description="Helical" evidence="1">
    <location>
        <begin position="152"/>
        <end position="174"/>
    </location>
</feature>
<dbReference type="PANTHER" id="PTHR40465">
    <property type="entry name" value="CHROMOSOME 1, WHOLE GENOME SHOTGUN SEQUENCE"/>
    <property type="match status" value="1"/>
</dbReference>
<feature type="transmembrane region" description="Helical" evidence="1">
    <location>
        <begin position="45"/>
        <end position="69"/>
    </location>
</feature>
<dbReference type="Pfam" id="PF20152">
    <property type="entry name" value="DUF6534"/>
    <property type="match status" value="1"/>
</dbReference>
<feature type="transmembrane region" description="Helical" evidence="1">
    <location>
        <begin position="81"/>
        <end position="104"/>
    </location>
</feature>
<keyword evidence="4" id="KW-1185">Reference proteome</keyword>
<keyword evidence="1" id="KW-0472">Membrane</keyword>
<dbReference type="AlphaFoldDB" id="A0AAW0ECR2"/>
<feature type="transmembrane region" description="Helical" evidence="1">
    <location>
        <begin position="116"/>
        <end position="132"/>
    </location>
</feature>
<keyword evidence="1" id="KW-0812">Transmembrane</keyword>
<dbReference type="Proteomes" id="UP001362999">
    <property type="component" value="Unassembled WGS sequence"/>
</dbReference>
<name>A0AAW0ECR2_9AGAR</name>
<proteinExistence type="predicted"/>